<keyword evidence="7" id="KW-1185">Reference proteome</keyword>
<evidence type="ECO:0000256" key="2">
    <source>
        <dbReference type="ARBA" id="ARBA00022723"/>
    </source>
</evidence>
<proteinExistence type="predicted"/>
<gene>
    <name evidence="6" type="ORF">COLO4_02890</name>
</gene>
<organism evidence="6 7">
    <name type="scientific">Corchorus olitorius</name>
    <dbReference type="NCBI Taxonomy" id="93759"/>
    <lineage>
        <taxon>Eukaryota</taxon>
        <taxon>Viridiplantae</taxon>
        <taxon>Streptophyta</taxon>
        <taxon>Embryophyta</taxon>
        <taxon>Tracheophyta</taxon>
        <taxon>Spermatophyta</taxon>
        <taxon>Magnoliopsida</taxon>
        <taxon>eudicotyledons</taxon>
        <taxon>Gunneridae</taxon>
        <taxon>Pentapetalae</taxon>
        <taxon>rosids</taxon>
        <taxon>malvids</taxon>
        <taxon>Malvales</taxon>
        <taxon>Malvaceae</taxon>
        <taxon>Grewioideae</taxon>
        <taxon>Apeibeae</taxon>
        <taxon>Corchorus</taxon>
    </lineage>
</organism>
<dbReference type="SUPFAM" id="SSF48239">
    <property type="entry name" value="Terpenoid cyclases/Protein prenyltransferases"/>
    <property type="match status" value="1"/>
</dbReference>
<dbReference type="Proteomes" id="UP000187203">
    <property type="component" value="Unassembled WGS sequence"/>
</dbReference>
<dbReference type="Pfam" id="PF01397">
    <property type="entry name" value="Terpene_synth"/>
    <property type="match status" value="1"/>
</dbReference>
<dbReference type="PANTHER" id="PTHR31225:SF9">
    <property type="entry name" value="TERPENE SYNTHASE 10"/>
    <property type="match status" value="1"/>
</dbReference>
<dbReference type="SFLD" id="SFLDS00005">
    <property type="entry name" value="Isoprenoid_Synthase_Type_I"/>
    <property type="match status" value="1"/>
</dbReference>
<comment type="cofactor">
    <cofactor evidence="1">
        <name>Mg(2+)</name>
        <dbReference type="ChEBI" id="CHEBI:18420"/>
    </cofactor>
</comment>
<dbReference type="OrthoDB" id="1936865at2759"/>
<keyword evidence="3" id="KW-0460">Magnesium</keyword>
<dbReference type="InterPro" id="IPR050148">
    <property type="entry name" value="Terpene_synthase-like"/>
</dbReference>
<dbReference type="Gene3D" id="1.10.600.10">
    <property type="entry name" value="Farnesyl Diphosphate Synthase"/>
    <property type="match status" value="1"/>
</dbReference>
<evidence type="ECO:0000256" key="3">
    <source>
        <dbReference type="ARBA" id="ARBA00022842"/>
    </source>
</evidence>
<dbReference type="InterPro" id="IPR044814">
    <property type="entry name" value="Terpene_cyclase_plant_C1"/>
</dbReference>
<dbReference type="InterPro" id="IPR005630">
    <property type="entry name" value="Terpene_synthase_metal-bd"/>
</dbReference>
<evidence type="ECO:0000259" key="5">
    <source>
        <dbReference type="Pfam" id="PF03936"/>
    </source>
</evidence>
<dbReference type="Pfam" id="PF03936">
    <property type="entry name" value="Terpene_synth_C"/>
    <property type="match status" value="1"/>
</dbReference>
<dbReference type="STRING" id="93759.A0A1R3L002"/>
<dbReference type="FunFam" id="1.10.600.10:FF:000007">
    <property type="entry name" value="Isoprene synthase, chloroplastic"/>
    <property type="match status" value="1"/>
</dbReference>
<feature type="domain" description="Terpene synthase metal-binding" evidence="5">
    <location>
        <begin position="241"/>
        <end position="480"/>
    </location>
</feature>
<dbReference type="SUPFAM" id="SSF48576">
    <property type="entry name" value="Terpenoid synthases"/>
    <property type="match status" value="1"/>
</dbReference>
<evidence type="ECO:0000313" key="6">
    <source>
        <dbReference type="EMBL" id="OMP12676.1"/>
    </source>
</evidence>
<keyword evidence="2" id="KW-0479">Metal-binding</keyword>
<accession>A0A1R3L002</accession>
<sequence length="538" mass="62489">MASCLLTSFPAVCCFPKQPQQLNHISNRSKFNRFNVFHATQSHCEDVATKNISNSGQEVEIVRRSANYHPSIWDYDFFQSLTSDYLDNESYKERGSKLMGEVRKLLDNVVDPLEKLELVDNLQRLGLSYQFNDEIKRILKNISAEFSIVGWKKDNLYAKALAFRLLRQHGYNVKQDVFSSFLDEVGNFKASLSMDCKGLLNLYEASYLLVEDERILENARDFAAKHLKEYLKKQKNDEWWNDLDLVERLSFARNSLMVNFLWSLEMIFGPQFEQGRRSQTKGFFFINIIDDIYDVYGTLDELELFTEAVERWDINAIQGLPNYIKLCFHALYNSVNEIASHTLKEQHIDVIPFLKKMWTNLCKAYLLEAKWFYSGYIPTLQEYMDNGWISGSCPTMLAYSYLATGPITKEGLQNIEEYHPNLVYWSCVILRLANDLGTSSNELKRGDVPKSIQCYMHESGVSEEEAREHIRKLIDETWKKMNRDIITKSPPFSEMFIEAALNVARMSQFLYRNGDGHGIEEGDTEDRVLSLFVHPIAK</sequence>
<dbReference type="InterPro" id="IPR008949">
    <property type="entry name" value="Isoprenoid_synthase_dom_sf"/>
</dbReference>
<reference evidence="7" key="1">
    <citation type="submission" date="2013-09" db="EMBL/GenBank/DDBJ databases">
        <title>Corchorus olitorius genome sequencing.</title>
        <authorList>
            <person name="Alam M."/>
            <person name="Haque M.S."/>
            <person name="Islam M.S."/>
            <person name="Emdad E.M."/>
            <person name="Islam M.M."/>
            <person name="Ahmed B."/>
            <person name="Halim A."/>
            <person name="Hossen Q.M.M."/>
            <person name="Hossain M.Z."/>
            <person name="Ahmed R."/>
            <person name="Khan M.M."/>
            <person name="Islam R."/>
            <person name="Rashid M.M."/>
            <person name="Khan S.A."/>
            <person name="Rahman M.S."/>
            <person name="Alam M."/>
            <person name="Yahiya A.S."/>
            <person name="Khan M.S."/>
            <person name="Azam M.S."/>
            <person name="Haque T."/>
            <person name="Lashkar M.Z.H."/>
            <person name="Akhand A.I."/>
            <person name="Morshed G."/>
            <person name="Roy S."/>
            <person name="Uddin K.S."/>
            <person name="Rabeya T."/>
            <person name="Hossain A.S."/>
            <person name="Chowdhury A."/>
            <person name="Snigdha A.R."/>
            <person name="Mortoza M.S."/>
            <person name="Matin S.A."/>
            <person name="Hoque S.M.E."/>
            <person name="Islam M.K."/>
            <person name="Roy D.K."/>
            <person name="Haider R."/>
            <person name="Moosa M.M."/>
            <person name="Elias S.M."/>
            <person name="Hasan A.M."/>
            <person name="Jahan S."/>
            <person name="Shafiuddin M."/>
            <person name="Mahmood N."/>
            <person name="Shommy N.S."/>
        </authorList>
    </citation>
    <scope>NUCLEOTIDE SEQUENCE [LARGE SCALE GENOMIC DNA]</scope>
    <source>
        <strain evidence="7">cv. O-4</strain>
    </source>
</reference>
<dbReference type="EMBL" id="AWUE01008009">
    <property type="protein sequence ID" value="OMP12676.1"/>
    <property type="molecule type" value="Genomic_DNA"/>
</dbReference>
<dbReference type="CDD" id="cd00684">
    <property type="entry name" value="Terpene_cyclase_plant_C1"/>
    <property type="match status" value="1"/>
</dbReference>
<feature type="domain" description="Terpene synthase N-terminal" evidence="4">
    <location>
        <begin position="72"/>
        <end position="237"/>
    </location>
</feature>
<dbReference type="InterPro" id="IPR001906">
    <property type="entry name" value="Terpene_synth_N"/>
</dbReference>
<evidence type="ECO:0000313" key="7">
    <source>
        <dbReference type="Proteomes" id="UP000187203"/>
    </source>
</evidence>
<dbReference type="GO" id="GO:0016102">
    <property type="term" value="P:diterpenoid biosynthetic process"/>
    <property type="evidence" value="ECO:0007669"/>
    <property type="project" value="InterPro"/>
</dbReference>
<dbReference type="GO" id="GO:0010333">
    <property type="term" value="F:terpene synthase activity"/>
    <property type="evidence" value="ECO:0007669"/>
    <property type="project" value="InterPro"/>
</dbReference>
<dbReference type="PANTHER" id="PTHR31225">
    <property type="entry name" value="OS04G0344100 PROTEIN-RELATED"/>
    <property type="match status" value="1"/>
</dbReference>
<dbReference type="SFLD" id="SFLDG01019">
    <property type="entry name" value="Terpene_Cyclase_Like_1_C_Termi"/>
    <property type="match status" value="1"/>
</dbReference>
<dbReference type="GO" id="GO:0000287">
    <property type="term" value="F:magnesium ion binding"/>
    <property type="evidence" value="ECO:0007669"/>
    <property type="project" value="InterPro"/>
</dbReference>
<dbReference type="InterPro" id="IPR034741">
    <property type="entry name" value="Terpene_cyclase-like_1_C"/>
</dbReference>
<name>A0A1R3L002_9ROSI</name>
<dbReference type="AlphaFoldDB" id="A0A1R3L002"/>
<dbReference type="InterPro" id="IPR008930">
    <property type="entry name" value="Terpenoid_cyclase/PrenylTrfase"/>
</dbReference>
<comment type="caution">
    <text evidence="6">The sequence shown here is derived from an EMBL/GenBank/DDBJ whole genome shotgun (WGS) entry which is preliminary data.</text>
</comment>
<evidence type="ECO:0000256" key="1">
    <source>
        <dbReference type="ARBA" id="ARBA00001946"/>
    </source>
</evidence>
<protein>
    <submittedName>
        <fullName evidence="6">Uncharacterized protein</fullName>
    </submittedName>
</protein>
<evidence type="ECO:0000259" key="4">
    <source>
        <dbReference type="Pfam" id="PF01397"/>
    </source>
</evidence>